<comment type="similarity">
    <text evidence="2 11">Belongs to the folylpolyglutamate synthase family.</text>
</comment>
<dbReference type="PIRSF" id="PIRSF001563">
    <property type="entry name" value="Folylpolyglu_synth"/>
    <property type="match status" value="1"/>
</dbReference>
<protein>
    <recommendedName>
        <fullName evidence="3">tetrahydrofolate synthase</fullName>
        <ecNumber evidence="3">6.3.2.17</ecNumber>
    </recommendedName>
    <alternativeName>
        <fullName evidence="9">Tetrahydrofolylpolyglutamate synthase</fullName>
    </alternativeName>
</protein>
<evidence type="ECO:0000256" key="3">
    <source>
        <dbReference type="ARBA" id="ARBA00013025"/>
    </source>
</evidence>
<dbReference type="GO" id="GO:0005524">
    <property type="term" value="F:ATP binding"/>
    <property type="evidence" value="ECO:0007669"/>
    <property type="project" value="UniProtKB-KW"/>
</dbReference>
<keyword evidence="4 11" id="KW-0436">Ligase</keyword>
<evidence type="ECO:0000256" key="11">
    <source>
        <dbReference type="PIRNR" id="PIRNR001563"/>
    </source>
</evidence>
<keyword evidence="15" id="KW-1185">Reference proteome</keyword>
<dbReference type="AlphaFoldDB" id="A0A2N6SL20"/>
<dbReference type="GO" id="GO:0004326">
    <property type="term" value="F:tetrahydrofolylpolyglutamate synthase activity"/>
    <property type="evidence" value="ECO:0007669"/>
    <property type="project" value="UniProtKB-EC"/>
</dbReference>
<comment type="catalytic activity">
    <reaction evidence="10">
        <text>(6S)-5,6,7,8-tetrahydrofolyl-(gamma-L-Glu)(n) + L-glutamate + ATP = (6S)-5,6,7,8-tetrahydrofolyl-(gamma-L-Glu)(n+1) + ADP + phosphate + H(+)</text>
        <dbReference type="Rhea" id="RHEA:10580"/>
        <dbReference type="Rhea" id="RHEA-COMP:14738"/>
        <dbReference type="Rhea" id="RHEA-COMP:14740"/>
        <dbReference type="ChEBI" id="CHEBI:15378"/>
        <dbReference type="ChEBI" id="CHEBI:29985"/>
        <dbReference type="ChEBI" id="CHEBI:30616"/>
        <dbReference type="ChEBI" id="CHEBI:43474"/>
        <dbReference type="ChEBI" id="CHEBI:141005"/>
        <dbReference type="ChEBI" id="CHEBI:456216"/>
        <dbReference type="EC" id="6.3.2.17"/>
    </reaction>
</comment>
<dbReference type="Gene3D" id="3.40.1190.10">
    <property type="entry name" value="Mur-like, catalytic domain"/>
    <property type="match status" value="1"/>
</dbReference>
<comment type="cofactor">
    <cofactor evidence="1">
        <name>Mg(2+)</name>
        <dbReference type="ChEBI" id="CHEBI:18420"/>
    </cofactor>
</comment>
<evidence type="ECO:0000256" key="8">
    <source>
        <dbReference type="ARBA" id="ARBA00022842"/>
    </source>
</evidence>
<dbReference type="PANTHER" id="PTHR11136:SF0">
    <property type="entry name" value="DIHYDROFOLATE SYNTHETASE-RELATED"/>
    <property type="match status" value="1"/>
</dbReference>
<dbReference type="FunFam" id="3.40.1190.10:FF:000011">
    <property type="entry name" value="Folylpolyglutamate synthase/dihydrofolate synthase"/>
    <property type="match status" value="1"/>
</dbReference>
<dbReference type="Pfam" id="PF02875">
    <property type="entry name" value="Mur_ligase_C"/>
    <property type="match status" value="1"/>
</dbReference>
<accession>A0A2N6SL20</accession>
<evidence type="ECO:0000313" key="14">
    <source>
        <dbReference type="EMBL" id="PMC57746.1"/>
    </source>
</evidence>
<evidence type="ECO:0000313" key="15">
    <source>
        <dbReference type="Proteomes" id="UP000235682"/>
    </source>
</evidence>
<dbReference type="GO" id="GO:0046872">
    <property type="term" value="F:metal ion binding"/>
    <property type="evidence" value="ECO:0007669"/>
    <property type="project" value="UniProtKB-KW"/>
</dbReference>
<feature type="domain" description="Mur ligase C-terminal" evidence="12">
    <location>
        <begin position="299"/>
        <end position="423"/>
    </location>
</feature>
<keyword evidence="7 11" id="KW-0067">ATP-binding</keyword>
<dbReference type="Gene3D" id="3.90.190.20">
    <property type="entry name" value="Mur ligase, C-terminal domain"/>
    <property type="match status" value="1"/>
</dbReference>
<reference evidence="14 15" key="1">
    <citation type="submission" date="2017-09" db="EMBL/GenBank/DDBJ databases">
        <title>Bacterial strain isolated from the female urinary microbiota.</title>
        <authorList>
            <person name="Thomas-White K."/>
            <person name="Kumar N."/>
            <person name="Forster S."/>
            <person name="Putonti C."/>
            <person name="Lawley T."/>
            <person name="Wolfe A.J."/>
        </authorList>
    </citation>
    <scope>NUCLEOTIDE SEQUENCE [LARGE SCALE GENOMIC DNA]</scope>
    <source>
        <strain evidence="14 15">UMB0852</strain>
    </source>
</reference>
<proteinExistence type="inferred from homology"/>
<evidence type="ECO:0000256" key="2">
    <source>
        <dbReference type="ARBA" id="ARBA00008276"/>
    </source>
</evidence>
<comment type="caution">
    <text evidence="14">The sequence shown here is derived from an EMBL/GenBank/DDBJ whole genome shotgun (WGS) entry which is preliminary data.</text>
</comment>
<keyword evidence="6 11" id="KW-0547">Nucleotide-binding</keyword>
<dbReference type="InterPro" id="IPR036565">
    <property type="entry name" value="Mur-like_cat_sf"/>
</dbReference>
<evidence type="ECO:0000259" key="13">
    <source>
        <dbReference type="Pfam" id="PF08245"/>
    </source>
</evidence>
<dbReference type="STRING" id="84521.SAMN04487994_101331"/>
<keyword evidence="5" id="KW-0479">Metal-binding</keyword>
<dbReference type="InterPro" id="IPR001645">
    <property type="entry name" value="Folylpolyglutamate_synth"/>
</dbReference>
<gene>
    <name evidence="14" type="ORF">CJ205_08050</name>
</gene>
<dbReference type="GO" id="GO:0008841">
    <property type="term" value="F:dihydrofolate synthase activity"/>
    <property type="evidence" value="ECO:0007669"/>
    <property type="project" value="TreeGrafter"/>
</dbReference>
<evidence type="ECO:0000256" key="10">
    <source>
        <dbReference type="ARBA" id="ARBA00047493"/>
    </source>
</evidence>
<dbReference type="InterPro" id="IPR013221">
    <property type="entry name" value="Mur_ligase_cen"/>
</dbReference>
<dbReference type="SUPFAM" id="SSF53244">
    <property type="entry name" value="MurD-like peptide ligases, peptide-binding domain"/>
    <property type="match status" value="1"/>
</dbReference>
<evidence type="ECO:0000256" key="5">
    <source>
        <dbReference type="ARBA" id="ARBA00022723"/>
    </source>
</evidence>
<dbReference type="InterPro" id="IPR036615">
    <property type="entry name" value="Mur_ligase_C_dom_sf"/>
</dbReference>
<dbReference type="GO" id="GO:0005737">
    <property type="term" value="C:cytoplasm"/>
    <property type="evidence" value="ECO:0007669"/>
    <property type="project" value="TreeGrafter"/>
</dbReference>
<dbReference type="PANTHER" id="PTHR11136">
    <property type="entry name" value="FOLYLPOLYGLUTAMATE SYNTHASE-RELATED"/>
    <property type="match status" value="1"/>
</dbReference>
<dbReference type="EMBL" id="PNHE01000053">
    <property type="protein sequence ID" value="PMC57746.1"/>
    <property type="molecule type" value="Genomic_DNA"/>
</dbReference>
<name>A0A2N6SL20_9LACT</name>
<evidence type="ECO:0000256" key="4">
    <source>
        <dbReference type="ARBA" id="ARBA00022598"/>
    </source>
</evidence>
<sequence length="437" mass="49413">MTLATIKQGMEWLYQQTANHPRLGLDAMHQALDYFNNPHLNLPVIHITGTNGKGSTTAFLSELFLAHDQKVVTLTSPHIMSFNERYQVNNQNIDDETLLMLLNKAKEYNDYCLKKNQIPLSTYEIITLLGILFAAHIQPDVFIAEVGIGGLLDTTNVLNAQVAVITTIGLDHGDKLGDTLQEVAYQKAGIIKPSSQVVVGNIQGTPLSVIQQYAISKEAIVYKLDDDFYATPIGQRMQWDYTFKNWYFKNLPCSLLGRHQIDNAGVALTTFIAWMESRQQRIDETAIRHSLATTHWMARMEKINDQPLIYLDGAHNAAGIQTLSDTLANYFPNKQVTLLFAGLDTKNQAEHLHLLAQLNPQSIYLTTLNHPYAMTLEQFEEILKDETIKFKKVHLTKDWQAVIDDYLLNAHPAEDHLLLVTGSLYFVSDVRSYLTKK</sequence>
<dbReference type="EC" id="6.3.2.17" evidence="3"/>
<evidence type="ECO:0000256" key="1">
    <source>
        <dbReference type="ARBA" id="ARBA00001946"/>
    </source>
</evidence>
<evidence type="ECO:0000256" key="6">
    <source>
        <dbReference type="ARBA" id="ARBA00022741"/>
    </source>
</evidence>
<keyword evidence="8" id="KW-0460">Magnesium</keyword>
<dbReference type="Proteomes" id="UP000235682">
    <property type="component" value="Unassembled WGS sequence"/>
</dbReference>
<dbReference type="NCBIfam" id="TIGR01499">
    <property type="entry name" value="folC"/>
    <property type="match status" value="1"/>
</dbReference>
<dbReference type="RefSeq" id="WP_102233400.1">
    <property type="nucleotide sequence ID" value="NZ_PNHE01000053.1"/>
</dbReference>
<evidence type="ECO:0000256" key="7">
    <source>
        <dbReference type="ARBA" id="ARBA00022840"/>
    </source>
</evidence>
<dbReference type="InterPro" id="IPR004101">
    <property type="entry name" value="Mur_ligase_C"/>
</dbReference>
<dbReference type="SUPFAM" id="SSF53623">
    <property type="entry name" value="MurD-like peptide ligases, catalytic domain"/>
    <property type="match status" value="1"/>
</dbReference>
<evidence type="ECO:0000259" key="12">
    <source>
        <dbReference type="Pfam" id="PF02875"/>
    </source>
</evidence>
<feature type="domain" description="Mur ligase central" evidence="13">
    <location>
        <begin position="47"/>
        <end position="269"/>
    </location>
</feature>
<dbReference type="Pfam" id="PF08245">
    <property type="entry name" value="Mur_ligase_M"/>
    <property type="match status" value="1"/>
</dbReference>
<organism evidence="14 15">
    <name type="scientific">Dolosicoccus paucivorans</name>
    <dbReference type="NCBI Taxonomy" id="84521"/>
    <lineage>
        <taxon>Bacteria</taxon>
        <taxon>Bacillati</taxon>
        <taxon>Bacillota</taxon>
        <taxon>Bacilli</taxon>
        <taxon>Lactobacillales</taxon>
        <taxon>Aerococcaceae</taxon>
        <taxon>Dolosicoccus</taxon>
    </lineage>
</organism>
<evidence type="ECO:0000256" key="9">
    <source>
        <dbReference type="ARBA" id="ARBA00030592"/>
    </source>
</evidence>